<feature type="transmembrane region" description="Helical" evidence="5">
    <location>
        <begin position="395"/>
        <end position="415"/>
    </location>
</feature>
<dbReference type="Proteomes" id="UP001595704">
    <property type="component" value="Unassembled WGS sequence"/>
</dbReference>
<keyword evidence="1 5" id="KW-0812">Transmembrane</keyword>
<feature type="transmembrane region" description="Helical" evidence="5">
    <location>
        <begin position="109"/>
        <end position="126"/>
    </location>
</feature>
<feature type="transmembrane region" description="Helical" evidence="5">
    <location>
        <begin position="163"/>
        <end position="185"/>
    </location>
</feature>
<accession>A0ABV7UCE7</accession>
<dbReference type="EMBL" id="JBHRYC010000023">
    <property type="protein sequence ID" value="MFC3636286.1"/>
    <property type="molecule type" value="Genomic_DNA"/>
</dbReference>
<protein>
    <submittedName>
        <fullName evidence="7">Cyanate transporter</fullName>
    </submittedName>
</protein>
<feature type="transmembrane region" description="Helical" evidence="5">
    <location>
        <begin position="78"/>
        <end position="97"/>
    </location>
</feature>
<sequence length="427" mass="43304">MKHPATASARPTETVARLQGENTGDGATPPLSRAKSGASRALLVAAVAIVGLNLRPFITGVGPLAPAIQADTGLSLQGMSLLTLAPMLLMGLVAFAGPGLQAGVGARRAVIVSLAVIGAGSLLRLVPGPGWLLIATAALIGLGVAVVQAVFPGVIKQQFPDRVGAVTGLYSSMLMCGGALGAQLSPLAASLTGSWRAGLAFLALPALAAVALAAATLPADRTGPSARANPAWRLIKRPRVWLLMACFGLVNGGYSSVVAWLSPSWQELGWGSAASGGLLALMAASQALAALLLPVLASGHDDRRPWLWLTLALQVAGFTGLALWPTAAPAAWAIIVGMGLGGWFALAMVTALDHLPDPLQAGALSALMQGGGFLLAALPPWIIANLHDLTGGYAAGWLMHAASAIIVAALTIRLAPRHYARALAMES</sequence>
<keyword evidence="2 5" id="KW-1133">Transmembrane helix</keyword>
<feature type="transmembrane region" description="Helical" evidence="5">
    <location>
        <begin position="364"/>
        <end position="383"/>
    </location>
</feature>
<evidence type="ECO:0000313" key="8">
    <source>
        <dbReference type="Proteomes" id="UP001595704"/>
    </source>
</evidence>
<name>A0ABV7UCE7_9HYPH</name>
<dbReference type="Pfam" id="PF07690">
    <property type="entry name" value="MFS_1"/>
    <property type="match status" value="1"/>
</dbReference>
<reference evidence="8" key="1">
    <citation type="journal article" date="2019" name="Int. J. Syst. Evol. Microbiol.">
        <title>The Global Catalogue of Microorganisms (GCM) 10K type strain sequencing project: providing services to taxonomists for standard genome sequencing and annotation.</title>
        <authorList>
            <consortium name="The Broad Institute Genomics Platform"/>
            <consortium name="The Broad Institute Genome Sequencing Center for Infectious Disease"/>
            <person name="Wu L."/>
            <person name="Ma J."/>
        </authorList>
    </citation>
    <scope>NUCLEOTIDE SEQUENCE [LARGE SCALE GENOMIC DNA]</scope>
    <source>
        <strain evidence="8">KCTC 42282</strain>
    </source>
</reference>
<organism evidence="7 8">
    <name type="scientific">Camelimonas fluminis</name>
    <dbReference type="NCBI Taxonomy" id="1576911"/>
    <lineage>
        <taxon>Bacteria</taxon>
        <taxon>Pseudomonadati</taxon>
        <taxon>Pseudomonadota</taxon>
        <taxon>Alphaproteobacteria</taxon>
        <taxon>Hyphomicrobiales</taxon>
        <taxon>Chelatococcaceae</taxon>
        <taxon>Camelimonas</taxon>
    </lineage>
</organism>
<dbReference type="Gene3D" id="1.20.1250.20">
    <property type="entry name" value="MFS general substrate transporter like domains"/>
    <property type="match status" value="2"/>
</dbReference>
<keyword evidence="3 5" id="KW-0472">Membrane</keyword>
<dbReference type="InterPro" id="IPR036259">
    <property type="entry name" value="MFS_trans_sf"/>
</dbReference>
<feature type="transmembrane region" description="Helical" evidence="5">
    <location>
        <begin position="305"/>
        <end position="324"/>
    </location>
</feature>
<comment type="caution">
    <text evidence="7">The sequence shown here is derived from an EMBL/GenBank/DDBJ whole genome shotgun (WGS) entry which is preliminary data.</text>
</comment>
<dbReference type="RefSeq" id="WP_244642620.1">
    <property type="nucleotide sequence ID" value="NZ_BNCG01000001.1"/>
</dbReference>
<feature type="domain" description="Major facilitator superfamily (MFS) profile" evidence="6">
    <location>
        <begin position="41"/>
        <end position="419"/>
    </location>
</feature>
<gene>
    <name evidence="7" type="ORF">ACFONL_02650</name>
</gene>
<feature type="transmembrane region" description="Helical" evidence="5">
    <location>
        <begin position="41"/>
        <end position="58"/>
    </location>
</feature>
<evidence type="ECO:0000256" key="2">
    <source>
        <dbReference type="ARBA" id="ARBA00022989"/>
    </source>
</evidence>
<evidence type="ECO:0000313" key="7">
    <source>
        <dbReference type="EMBL" id="MFC3636286.1"/>
    </source>
</evidence>
<evidence type="ECO:0000256" key="1">
    <source>
        <dbReference type="ARBA" id="ARBA00022692"/>
    </source>
</evidence>
<evidence type="ECO:0000256" key="5">
    <source>
        <dbReference type="SAM" id="Phobius"/>
    </source>
</evidence>
<feature type="region of interest" description="Disordered" evidence="4">
    <location>
        <begin position="1"/>
        <end position="33"/>
    </location>
</feature>
<dbReference type="SUPFAM" id="SSF103473">
    <property type="entry name" value="MFS general substrate transporter"/>
    <property type="match status" value="1"/>
</dbReference>
<feature type="transmembrane region" description="Helical" evidence="5">
    <location>
        <begin position="330"/>
        <end position="352"/>
    </location>
</feature>
<evidence type="ECO:0000256" key="4">
    <source>
        <dbReference type="SAM" id="MobiDB-lite"/>
    </source>
</evidence>
<dbReference type="PROSITE" id="PS50850">
    <property type="entry name" value="MFS"/>
    <property type="match status" value="1"/>
</dbReference>
<feature type="transmembrane region" description="Helical" evidence="5">
    <location>
        <begin position="273"/>
        <end position="293"/>
    </location>
</feature>
<dbReference type="PANTHER" id="PTHR23523:SF1">
    <property type="entry name" value="CYANATE TRANSPORT PROTEIN CYNX"/>
    <property type="match status" value="1"/>
</dbReference>
<feature type="transmembrane region" description="Helical" evidence="5">
    <location>
        <begin position="132"/>
        <end position="151"/>
    </location>
</feature>
<dbReference type="PANTHER" id="PTHR23523">
    <property type="match status" value="1"/>
</dbReference>
<feature type="transmembrane region" description="Helical" evidence="5">
    <location>
        <begin position="197"/>
        <end position="219"/>
    </location>
</feature>
<keyword evidence="8" id="KW-1185">Reference proteome</keyword>
<dbReference type="InterPro" id="IPR052524">
    <property type="entry name" value="MFS_Cyanate_Porter"/>
</dbReference>
<dbReference type="InterPro" id="IPR020846">
    <property type="entry name" value="MFS_dom"/>
</dbReference>
<proteinExistence type="predicted"/>
<feature type="transmembrane region" description="Helical" evidence="5">
    <location>
        <begin position="240"/>
        <end position="261"/>
    </location>
</feature>
<dbReference type="NCBIfam" id="NF007256">
    <property type="entry name" value="PRK09705.1"/>
    <property type="match status" value="1"/>
</dbReference>
<dbReference type="InterPro" id="IPR011701">
    <property type="entry name" value="MFS"/>
</dbReference>
<evidence type="ECO:0000259" key="6">
    <source>
        <dbReference type="PROSITE" id="PS50850"/>
    </source>
</evidence>
<evidence type="ECO:0000256" key="3">
    <source>
        <dbReference type="ARBA" id="ARBA00023136"/>
    </source>
</evidence>